<keyword evidence="3" id="KW-1185">Reference proteome</keyword>
<feature type="compositionally biased region" description="Basic residues" evidence="1">
    <location>
        <begin position="87"/>
        <end position="101"/>
    </location>
</feature>
<reference evidence="2" key="1">
    <citation type="submission" date="2020-08" db="EMBL/GenBank/DDBJ databases">
        <title>Multicomponent nature underlies the extraordinary mechanical properties of spider dragline silk.</title>
        <authorList>
            <person name="Kono N."/>
            <person name="Nakamura H."/>
            <person name="Mori M."/>
            <person name="Yoshida Y."/>
            <person name="Ohtoshi R."/>
            <person name="Malay A.D."/>
            <person name="Moran D.A.P."/>
            <person name="Tomita M."/>
            <person name="Numata K."/>
            <person name="Arakawa K."/>
        </authorList>
    </citation>
    <scope>NUCLEOTIDE SEQUENCE</scope>
</reference>
<accession>A0A8X6UJK4</accession>
<dbReference type="AlphaFoldDB" id="A0A8X6UJK4"/>
<organism evidence="2 3">
    <name type="scientific">Nephila pilipes</name>
    <name type="common">Giant wood spider</name>
    <name type="synonym">Nephila maculata</name>
    <dbReference type="NCBI Taxonomy" id="299642"/>
    <lineage>
        <taxon>Eukaryota</taxon>
        <taxon>Metazoa</taxon>
        <taxon>Ecdysozoa</taxon>
        <taxon>Arthropoda</taxon>
        <taxon>Chelicerata</taxon>
        <taxon>Arachnida</taxon>
        <taxon>Araneae</taxon>
        <taxon>Araneomorphae</taxon>
        <taxon>Entelegynae</taxon>
        <taxon>Araneoidea</taxon>
        <taxon>Nephilidae</taxon>
        <taxon>Nephila</taxon>
    </lineage>
</organism>
<gene>
    <name evidence="2" type="ORF">NPIL_55741</name>
</gene>
<evidence type="ECO:0000256" key="1">
    <source>
        <dbReference type="SAM" id="MobiDB-lite"/>
    </source>
</evidence>
<feature type="compositionally biased region" description="Basic and acidic residues" evidence="1">
    <location>
        <begin position="44"/>
        <end position="60"/>
    </location>
</feature>
<evidence type="ECO:0000313" key="2">
    <source>
        <dbReference type="EMBL" id="GFU27632.1"/>
    </source>
</evidence>
<feature type="region of interest" description="Disordered" evidence="1">
    <location>
        <begin position="44"/>
        <end position="101"/>
    </location>
</feature>
<protein>
    <submittedName>
        <fullName evidence="2">Uncharacterized protein</fullName>
    </submittedName>
</protein>
<evidence type="ECO:0000313" key="3">
    <source>
        <dbReference type="Proteomes" id="UP000887013"/>
    </source>
</evidence>
<comment type="caution">
    <text evidence="2">The sequence shown here is derived from an EMBL/GenBank/DDBJ whole genome shotgun (WGS) entry which is preliminary data.</text>
</comment>
<dbReference type="EMBL" id="BMAW01128829">
    <property type="protein sequence ID" value="GFU27632.1"/>
    <property type="molecule type" value="Genomic_DNA"/>
</dbReference>
<name>A0A8X6UJK4_NEPPI</name>
<proteinExistence type="predicted"/>
<dbReference type="Proteomes" id="UP000887013">
    <property type="component" value="Unassembled WGS sequence"/>
</dbReference>
<sequence length="173" mass="20064">MRKNVTCFDDELWSSYTMYNVNMIVKLGEMFLFDYRHPGVLRDHPAGRHEEHPAEDRGDPPDCQQMGEQSAPRLAQPEQRKVPVQGGRRRGRKQRLQRHPRIGRLPQEYRREGRPGTIHLFVGHRVLALAAQKEIGIHRSNGTVSNRSFRKGSLMQPCTFEGPLIQKSRRKMS</sequence>